<name>A0A1G6CKE5_9BACT</name>
<dbReference type="PANTHER" id="PTHR44858:SF1">
    <property type="entry name" value="UDP-N-ACETYLGLUCOSAMINE--PEPTIDE N-ACETYLGLUCOSAMINYLTRANSFERASE SPINDLY-RELATED"/>
    <property type="match status" value="1"/>
</dbReference>
<evidence type="ECO:0000256" key="2">
    <source>
        <dbReference type="ARBA" id="ARBA00022803"/>
    </source>
</evidence>
<keyword evidence="5" id="KW-1185">Reference proteome</keyword>
<dbReference type="SMART" id="SM00028">
    <property type="entry name" value="TPR"/>
    <property type="match status" value="4"/>
</dbReference>
<dbReference type="STRING" id="617002.SAMN05660653_01591"/>
<keyword evidence="2 3" id="KW-0802">TPR repeat</keyword>
<dbReference type="Proteomes" id="UP000198771">
    <property type="component" value="Unassembled WGS sequence"/>
</dbReference>
<dbReference type="PROSITE" id="PS51257">
    <property type="entry name" value="PROKAR_LIPOPROTEIN"/>
    <property type="match status" value="1"/>
</dbReference>
<dbReference type="AlphaFoldDB" id="A0A1G6CKE5"/>
<protein>
    <submittedName>
        <fullName evidence="4">Tetratricopeptide repeat-containing protein</fullName>
    </submittedName>
</protein>
<dbReference type="PANTHER" id="PTHR44858">
    <property type="entry name" value="TETRATRICOPEPTIDE REPEAT PROTEIN 6"/>
    <property type="match status" value="1"/>
</dbReference>
<dbReference type="SUPFAM" id="SSF48452">
    <property type="entry name" value="TPR-like"/>
    <property type="match status" value="1"/>
</dbReference>
<keyword evidence="1" id="KW-0677">Repeat</keyword>
<evidence type="ECO:0000313" key="5">
    <source>
        <dbReference type="Proteomes" id="UP000198771"/>
    </source>
</evidence>
<dbReference type="PROSITE" id="PS50005">
    <property type="entry name" value="TPR"/>
    <property type="match status" value="1"/>
</dbReference>
<dbReference type="Pfam" id="PF13432">
    <property type="entry name" value="TPR_16"/>
    <property type="match status" value="1"/>
</dbReference>
<feature type="repeat" description="TPR" evidence="3">
    <location>
        <begin position="72"/>
        <end position="105"/>
    </location>
</feature>
<evidence type="ECO:0000256" key="3">
    <source>
        <dbReference type="PROSITE-ProRule" id="PRU00339"/>
    </source>
</evidence>
<organism evidence="4 5">
    <name type="scientific">Desulfonatronum thiosulfatophilum</name>
    <dbReference type="NCBI Taxonomy" id="617002"/>
    <lineage>
        <taxon>Bacteria</taxon>
        <taxon>Pseudomonadati</taxon>
        <taxon>Thermodesulfobacteriota</taxon>
        <taxon>Desulfovibrionia</taxon>
        <taxon>Desulfovibrionales</taxon>
        <taxon>Desulfonatronaceae</taxon>
        <taxon>Desulfonatronum</taxon>
    </lineage>
</organism>
<accession>A0A1G6CKE5</accession>
<dbReference type="InterPro" id="IPR011990">
    <property type="entry name" value="TPR-like_helical_dom_sf"/>
</dbReference>
<dbReference type="GO" id="GO:0046813">
    <property type="term" value="P:receptor-mediated virion attachment to host cell"/>
    <property type="evidence" value="ECO:0007669"/>
    <property type="project" value="TreeGrafter"/>
</dbReference>
<reference evidence="4 5" key="1">
    <citation type="submission" date="2016-10" db="EMBL/GenBank/DDBJ databases">
        <authorList>
            <person name="de Groot N.N."/>
        </authorList>
    </citation>
    <scope>NUCLEOTIDE SEQUENCE [LARGE SCALE GENOMIC DNA]</scope>
    <source>
        <strain evidence="4 5">ASO4-2</strain>
    </source>
</reference>
<dbReference type="GO" id="GO:0009279">
    <property type="term" value="C:cell outer membrane"/>
    <property type="evidence" value="ECO:0007669"/>
    <property type="project" value="TreeGrafter"/>
</dbReference>
<dbReference type="EMBL" id="FMXO01000008">
    <property type="protein sequence ID" value="SDB33255.1"/>
    <property type="molecule type" value="Genomic_DNA"/>
</dbReference>
<gene>
    <name evidence="4" type="ORF">SAMN05660653_01591</name>
</gene>
<dbReference type="InterPro" id="IPR019734">
    <property type="entry name" value="TPR_rpt"/>
</dbReference>
<evidence type="ECO:0000256" key="1">
    <source>
        <dbReference type="ARBA" id="ARBA00022737"/>
    </source>
</evidence>
<evidence type="ECO:0000313" key="4">
    <source>
        <dbReference type="EMBL" id="SDB33255.1"/>
    </source>
</evidence>
<sequence>MVFGRERIWLSMLCLVAVCSLVSCTAPRIVLLSDPLDAQEYNDLGVSYEASGETALALEAYASAAKKDRGWDQPLINQGNVHAALEDWRSAEASYRQALRRNPENPEGMNNLAYVLLKQGAVAEANRWSSRALTAEPDNPLFKSTRAMVFAAAGDAGQARKYLESAMQNLPPDDPLHHELLLLQHRLLPPQ</sequence>
<dbReference type="InterPro" id="IPR050498">
    <property type="entry name" value="Ycf3"/>
</dbReference>
<dbReference type="Gene3D" id="1.25.40.10">
    <property type="entry name" value="Tetratricopeptide repeat domain"/>
    <property type="match status" value="1"/>
</dbReference>
<proteinExistence type="predicted"/>